<comment type="caution">
    <text evidence="2">The sequence shown here is derived from an EMBL/GenBank/DDBJ whole genome shotgun (WGS) entry which is preliminary data.</text>
</comment>
<dbReference type="RefSeq" id="WP_275820501.1">
    <property type="nucleotide sequence ID" value="NZ_BAAANM010000032.1"/>
</dbReference>
<feature type="region of interest" description="Disordered" evidence="1">
    <location>
        <begin position="190"/>
        <end position="220"/>
    </location>
</feature>
<proteinExistence type="predicted"/>
<dbReference type="Gene3D" id="2.30.110.10">
    <property type="entry name" value="Electron Transport, Fmn-binding Protein, Chain A"/>
    <property type="match status" value="1"/>
</dbReference>
<evidence type="ECO:0000313" key="3">
    <source>
        <dbReference type="Proteomes" id="UP001220022"/>
    </source>
</evidence>
<evidence type="ECO:0000313" key="2">
    <source>
        <dbReference type="EMBL" id="MDF2260170.1"/>
    </source>
</evidence>
<evidence type="ECO:0000256" key="1">
    <source>
        <dbReference type="SAM" id="MobiDB-lite"/>
    </source>
</evidence>
<organism evidence="2 3">
    <name type="scientific">Streptantibioticus ferralitis</name>
    <dbReference type="NCBI Taxonomy" id="236510"/>
    <lineage>
        <taxon>Bacteria</taxon>
        <taxon>Bacillati</taxon>
        <taxon>Actinomycetota</taxon>
        <taxon>Actinomycetes</taxon>
        <taxon>Kitasatosporales</taxon>
        <taxon>Streptomycetaceae</taxon>
        <taxon>Streptantibioticus</taxon>
    </lineage>
</organism>
<dbReference type="InterPro" id="IPR007396">
    <property type="entry name" value="TR_PAI2-type"/>
</dbReference>
<dbReference type="PANTHER" id="PTHR35802">
    <property type="entry name" value="PROTEASE SYNTHASE AND SPORULATION PROTEIN PAI 2"/>
    <property type="match status" value="1"/>
</dbReference>
<dbReference type="Pfam" id="PF04299">
    <property type="entry name" value="FMN_bind_2"/>
    <property type="match status" value="1"/>
</dbReference>
<dbReference type="PANTHER" id="PTHR35802:SF1">
    <property type="entry name" value="PROTEASE SYNTHASE AND SPORULATION PROTEIN PAI 2"/>
    <property type="match status" value="1"/>
</dbReference>
<dbReference type="Proteomes" id="UP001220022">
    <property type="component" value="Unassembled WGS sequence"/>
</dbReference>
<protein>
    <submittedName>
        <fullName evidence="2">FMN-binding negative transcriptional regulator</fullName>
    </submittedName>
</protein>
<gene>
    <name evidence="2" type="ORF">P2L57_31955</name>
</gene>
<name>A0ABT5Z8L2_9ACTN</name>
<feature type="compositionally biased region" description="Basic and acidic residues" evidence="1">
    <location>
        <begin position="193"/>
        <end position="220"/>
    </location>
</feature>
<dbReference type="SUPFAM" id="SSF50475">
    <property type="entry name" value="FMN-binding split barrel"/>
    <property type="match status" value="1"/>
</dbReference>
<sequence>MLIHPWDAAIDGTEWQRWLSTHDFGQLAANGLGGEPPFVQPLHFAYDPERAEAVTHLARPNPIWAALEANERVTLSVVGDYVFIPGPWHAPDGAPPEHGTPTSYYAAVQLHCVAHIVDDGQEKADLLHRQLAHFQPRGDYAEVAPGQAPFGRMLPGIRALRLEVTEVRAKFKYGGNKPRAMQERVTGLLADRSTGHDAAARDHQLRRLAATRDTERDSRP</sequence>
<keyword evidence="3" id="KW-1185">Reference proteome</keyword>
<dbReference type="InterPro" id="IPR012349">
    <property type="entry name" value="Split_barrel_FMN-bd"/>
</dbReference>
<reference evidence="2 3" key="1">
    <citation type="submission" date="2023-03" db="EMBL/GenBank/DDBJ databases">
        <title>Draft genome sequence of type strain Streptomyces ferralitis JCM 14344.</title>
        <authorList>
            <person name="Klaysubun C."/>
            <person name="Duangmal K."/>
        </authorList>
    </citation>
    <scope>NUCLEOTIDE SEQUENCE [LARGE SCALE GENOMIC DNA]</scope>
    <source>
        <strain evidence="2 3">JCM 14344</strain>
    </source>
</reference>
<dbReference type="EMBL" id="JARHTQ010000030">
    <property type="protein sequence ID" value="MDF2260170.1"/>
    <property type="molecule type" value="Genomic_DNA"/>
</dbReference>
<accession>A0ABT5Z8L2</accession>